<dbReference type="OrthoDB" id="4160849at2759"/>
<evidence type="ECO:0000256" key="2">
    <source>
        <dbReference type="ARBA" id="ARBA00023043"/>
    </source>
</evidence>
<evidence type="ECO:0000313" key="6">
    <source>
        <dbReference type="Proteomes" id="UP000053789"/>
    </source>
</evidence>
<dbReference type="Proteomes" id="UP000053789">
    <property type="component" value="Unassembled WGS sequence"/>
</dbReference>
<keyword evidence="6" id="KW-1185">Reference proteome</keyword>
<dbReference type="PANTHER" id="PTHR24123:SF33">
    <property type="entry name" value="PROTEIN HOS4"/>
    <property type="match status" value="1"/>
</dbReference>
<dbReference type="PANTHER" id="PTHR24123">
    <property type="entry name" value="ANKYRIN REPEAT-CONTAINING"/>
    <property type="match status" value="1"/>
</dbReference>
<dbReference type="VEuPathDB" id="FungiDB:Z519_02487"/>
<dbReference type="InterPro" id="IPR051165">
    <property type="entry name" value="Multifunctional_ANK_Repeat"/>
</dbReference>
<dbReference type="InterPro" id="IPR002110">
    <property type="entry name" value="Ankyrin_rpt"/>
</dbReference>
<dbReference type="SMART" id="SM00248">
    <property type="entry name" value="ANK"/>
    <property type="match status" value="7"/>
</dbReference>
<dbReference type="InterPro" id="IPR036770">
    <property type="entry name" value="Ankyrin_rpt-contain_sf"/>
</dbReference>
<evidence type="ECO:0000256" key="3">
    <source>
        <dbReference type="PROSITE-ProRule" id="PRU00023"/>
    </source>
</evidence>
<dbReference type="RefSeq" id="XP_016623764.1">
    <property type="nucleotide sequence ID" value="XM_016760243.1"/>
</dbReference>
<keyword evidence="1" id="KW-0677">Repeat</keyword>
<evidence type="ECO:0000313" key="5">
    <source>
        <dbReference type="EMBL" id="KIW97095.1"/>
    </source>
</evidence>
<evidence type="ECO:0000256" key="1">
    <source>
        <dbReference type="ARBA" id="ARBA00022737"/>
    </source>
</evidence>
<dbReference type="PROSITE" id="PS50088">
    <property type="entry name" value="ANK_REPEAT"/>
    <property type="match status" value="2"/>
</dbReference>
<dbReference type="PROSITE" id="PS50297">
    <property type="entry name" value="ANK_REP_REGION"/>
    <property type="match status" value="2"/>
</dbReference>
<evidence type="ECO:0008006" key="7">
    <source>
        <dbReference type="Google" id="ProtNLM"/>
    </source>
</evidence>
<protein>
    <recommendedName>
        <fullName evidence="7">Ankyrin</fullName>
    </recommendedName>
</protein>
<dbReference type="PRINTS" id="PR01415">
    <property type="entry name" value="ANKYRIN"/>
</dbReference>
<keyword evidence="2 3" id="KW-0040">ANK repeat</keyword>
<sequence>MDKASFVAFACSRLSTFSISDTDPSRILSNIDEEDSAGSTALVFAVGHRPLENPAKECKKIGPLSIDKGSNINAVDHILHSAARYGHADIANLLVDVGSNLEVHDATSSLYSLVAAPDSDGCGVLHYNANEGNADLVSYLLDAGSMRPSHEGEGLDNSAPGRDRGDNGRVTALGLAAAQGFLDITGILFRGGASVDPHTGQANPALLGVSAIDKAEAVNALLGLGCPVSVVDQENGVNAPPVAALYNMAETAKGLIRAHIPLNETDKKTVDGCTLSRKGFAPIVKILLEEGANVNAQGNMNETPLQLADFIRTSGLRESFLKAGANVNAADSKHQTTLYYTASNKNPEILRKLVGYGADFKFKTTYDSEAVHLATAMGSDEAIEILRDHGASINAVDNLSIPPLHVVLANGHISSAKTILVHNPDVNVKKRAKAGILPIHDAAERGDVEEVEKS</sequence>
<dbReference type="Gene3D" id="1.25.40.20">
    <property type="entry name" value="Ankyrin repeat-containing domain"/>
    <property type="match status" value="3"/>
</dbReference>
<feature type="repeat" description="ANK" evidence="3">
    <location>
        <begin position="79"/>
        <end position="106"/>
    </location>
</feature>
<dbReference type="SUPFAM" id="SSF48403">
    <property type="entry name" value="Ankyrin repeat"/>
    <property type="match status" value="2"/>
</dbReference>
<dbReference type="AlphaFoldDB" id="A0A0D2I1Q6"/>
<feature type="repeat" description="ANK" evidence="3">
    <location>
        <begin position="366"/>
        <end position="398"/>
    </location>
</feature>
<feature type="region of interest" description="Disordered" evidence="4">
    <location>
        <begin position="148"/>
        <end position="167"/>
    </location>
</feature>
<reference evidence="5" key="1">
    <citation type="submission" date="2015-01" db="EMBL/GenBank/DDBJ databases">
        <title>The Genome Sequence of Cladophialophora bantiana CBS 173.52.</title>
        <authorList>
            <consortium name="The Broad Institute Genomics Platform"/>
            <person name="Cuomo C."/>
            <person name="de Hoog S."/>
            <person name="Gorbushina A."/>
            <person name="Stielow B."/>
            <person name="Teixiera M."/>
            <person name="Abouelleil A."/>
            <person name="Chapman S.B."/>
            <person name="Priest M."/>
            <person name="Young S.K."/>
            <person name="Wortman J."/>
            <person name="Nusbaum C."/>
            <person name="Birren B."/>
        </authorList>
    </citation>
    <scope>NUCLEOTIDE SEQUENCE [LARGE SCALE GENOMIC DNA]</scope>
    <source>
        <strain evidence="5">CBS 173.52</strain>
    </source>
</reference>
<proteinExistence type="predicted"/>
<dbReference type="Pfam" id="PF12796">
    <property type="entry name" value="Ank_2"/>
    <property type="match status" value="2"/>
</dbReference>
<dbReference type="GeneID" id="27695415"/>
<organism evidence="5 6">
    <name type="scientific">Cladophialophora bantiana (strain ATCC 10958 / CBS 173.52 / CDC B-1940 / NIH 8579)</name>
    <name type="common">Xylohypha bantiana</name>
    <dbReference type="NCBI Taxonomy" id="1442370"/>
    <lineage>
        <taxon>Eukaryota</taxon>
        <taxon>Fungi</taxon>
        <taxon>Dikarya</taxon>
        <taxon>Ascomycota</taxon>
        <taxon>Pezizomycotina</taxon>
        <taxon>Eurotiomycetes</taxon>
        <taxon>Chaetothyriomycetidae</taxon>
        <taxon>Chaetothyriales</taxon>
        <taxon>Herpotrichiellaceae</taxon>
        <taxon>Cladophialophora</taxon>
    </lineage>
</organism>
<name>A0A0D2I1Q6_CLAB1</name>
<gene>
    <name evidence="5" type="ORF">Z519_02487</name>
</gene>
<accession>A0A0D2I1Q6</accession>
<dbReference type="HOGENOM" id="CLU_602687_0_0_1"/>
<dbReference type="EMBL" id="KN846982">
    <property type="protein sequence ID" value="KIW97095.1"/>
    <property type="molecule type" value="Genomic_DNA"/>
</dbReference>
<evidence type="ECO:0000256" key="4">
    <source>
        <dbReference type="SAM" id="MobiDB-lite"/>
    </source>
</evidence>